<dbReference type="InterPro" id="IPR026950">
    <property type="entry name" value="Caps_assemb_Wzi"/>
</dbReference>
<keyword evidence="2" id="KW-1185">Reference proteome</keyword>
<dbReference type="Pfam" id="PF14052">
    <property type="entry name" value="Caps_assemb_Wzi"/>
    <property type="match status" value="1"/>
</dbReference>
<protein>
    <recommendedName>
        <fullName evidence="3">Capsule assembly protein Wzi</fullName>
    </recommendedName>
</protein>
<dbReference type="Gene3D" id="2.40.160.130">
    <property type="entry name" value="Capsule assembly protein Wzi"/>
    <property type="match status" value="1"/>
</dbReference>
<dbReference type="AlphaFoldDB" id="K1L0P3"/>
<dbReference type="RefSeq" id="WP_009186087.1">
    <property type="nucleotide sequence ID" value="NZ_AMGM01000057.1"/>
</dbReference>
<proteinExistence type="predicted"/>
<name>K1L0P3_CECL9</name>
<dbReference type="InterPro" id="IPR038636">
    <property type="entry name" value="Wzi_sf"/>
</dbReference>
<reference evidence="1 2" key="1">
    <citation type="journal article" date="2012" name="J. Bacteriol.">
        <title>Draft Genome Sequence of Cecembia lonarensis Strain LW9T, Isolated from Lonar Lake, a Haloalkaline Lake in India.</title>
        <authorList>
            <person name="Shivaji S."/>
            <person name="Ara S."/>
            <person name="Singh A."/>
            <person name="Pinnaka A.K."/>
        </authorList>
    </citation>
    <scope>NUCLEOTIDE SEQUENCE [LARGE SCALE GENOMIC DNA]</scope>
    <source>
        <strain evidence="1 2">LW9</strain>
    </source>
</reference>
<accession>K1L0P3</accession>
<dbReference type="PATRIC" id="fig|1225176.3.peg.3261"/>
<organism evidence="1 2">
    <name type="scientific">Cecembia lonarensis (strain CCUG 58316 / KCTC 22772 / LW9)</name>
    <dbReference type="NCBI Taxonomy" id="1225176"/>
    <lineage>
        <taxon>Bacteria</taxon>
        <taxon>Pseudomonadati</taxon>
        <taxon>Bacteroidota</taxon>
        <taxon>Cytophagia</taxon>
        <taxon>Cytophagales</taxon>
        <taxon>Cyclobacteriaceae</taxon>
        <taxon>Cecembia</taxon>
    </lineage>
</organism>
<evidence type="ECO:0008006" key="3">
    <source>
        <dbReference type="Google" id="ProtNLM"/>
    </source>
</evidence>
<evidence type="ECO:0000313" key="2">
    <source>
        <dbReference type="Proteomes" id="UP000004478"/>
    </source>
</evidence>
<dbReference type="EMBL" id="AMGM01000057">
    <property type="protein sequence ID" value="EKB48336.1"/>
    <property type="molecule type" value="Genomic_DNA"/>
</dbReference>
<dbReference type="Proteomes" id="UP000004478">
    <property type="component" value="Unassembled WGS sequence"/>
</dbReference>
<dbReference type="OrthoDB" id="1293009at2"/>
<comment type="caution">
    <text evidence="1">The sequence shown here is derived from an EMBL/GenBank/DDBJ whole genome shotgun (WGS) entry which is preliminary data.</text>
</comment>
<evidence type="ECO:0000313" key="1">
    <source>
        <dbReference type="EMBL" id="EKB48336.1"/>
    </source>
</evidence>
<sequence length="559" mass="65744">MKLFRQFLILISSRRKIFIRAIFLSVSLINLNKAQSQIVPAGNRPFEEYFRRGQLMEGLEHNSYSFTLRPMVNFSINDSIKQNFNLTPLYTTTEFNSNRPYSWGNGLMIPNTGLQQYISFGLVFTSKFFEIQFQPEFVLAENKSYFGFPDTFDERITRARFHFWNYSDVPERFGEGSISKFSFGQSKAVLKFKKIEMGLASQNIWWGPGQWNALTFSSNSRGFPHLTLNTRESLNTFLGNIEGQILIGRLENSGMFPSQFDDLNLRFFRRFNGDWRYLNAMMISFNPKWIPGLFFGINRTYQQYNEMRGNSFREFFPIFDPFQKTEFGFDRDSEGRDQQATVFARLLIPNAKAELYFEYGRRDHAFNWREAILNPEHARAYIIGFKKIIELKEHNKLLQVRGESTHQQESVNRFIRYEGLAGRYSWHMHQLARGFVNYGEQLGVGIGPGSNVQTFEVSLVDKFDKIGVLFERLENHQDFYYRAFGQQKEHQPWIDLSLGFLFNKQWNNLILSSRLQLINGSNYQWQLHPDSTPQFPRGQNLFSIHSQVSLIYLFQKSKD</sequence>
<gene>
    <name evidence="1" type="ORF">B879_03067</name>
</gene>